<keyword evidence="13" id="KW-1185">Reference proteome</keyword>
<evidence type="ECO:0000256" key="10">
    <source>
        <dbReference type="SAM" id="MobiDB-lite"/>
    </source>
</evidence>
<accession>L8GJ45</accession>
<comment type="similarity">
    <text evidence="2">Belongs to the Nth/MutY family.</text>
</comment>
<dbReference type="SUPFAM" id="SSF48150">
    <property type="entry name" value="DNA-glycosylase"/>
    <property type="match status" value="1"/>
</dbReference>
<dbReference type="OrthoDB" id="5607at2759"/>
<comment type="cofactor">
    <cofactor evidence="1">
        <name>[4Fe-4S] cluster</name>
        <dbReference type="ChEBI" id="CHEBI:49883"/>
    </cofactor>
</comment>
<dbReference type="RefSeq" id="XP_004334791.1">
    <property type="nucleotide sequence ID" value="XM_004334743.1"/>
</dbReference>
<reference evidence="12 13" key="1">
    <citation type="journal article" date="2013" name="Genome Biol.">
        <title>Genome of Acanthamoeba castellanii highlights extensive lateral gene transfer and early evolution of tyrosine kinase signaling.</title>
        <authorList>
            <person name="Clarke M."/>
            <person name="Lohan A.J."/>
            <person name="Liu B."/>
            <person name="Lagkouvardos I."/>
            <person name="Roy S."/>
            <person name="Zafar N."/>
            <person name="Bertelli C."/>
            <person name="Schilde C."/>
            <person name="Kianianmomeni A."/>
            <person name="Burglin T.R."/>
            <person name="Frech C."/>
            <person name="Turcotte B."/>
            <person name="Kopec K.O."/>
            <person name="Synnott J.M."/>
            <person name="Choo C."/>
            <person name="Paponov I."/>
            <person name="Finkler A."/>
            <person name="Soon Heng Tan C."/>
            <person name="Hutchins A.P."/>
            <person name="Weinmeier T."/>
            <person name="Rattei T."/>
            <person name="Chu J.S."/>
            <person name="Gimenez G."/>
            <person name="Irimia M."/>
            <person name="Rigden D.J."/>
            <person name="Fitzpatrick D.A."/>
            <person name="Lorenzo-Morales J."/>
            <person name="Bateman A."/>
            <person name="Chiu C.H."/>
            <person name="Tang P."/>
            <person name="Hegemann P."/>
            <person name="Fromm H."/>
            <person name="Raoult D."/>
            <person name="Greub G."/>
            <person name="Miranda-Saavedra D."/>
            <person name="Chen N."/>
            <person name="Nash P."/>
            <person name="Ginger M.L."/>
            <person name="Horn M."/>
            <person name="Schaap P."/>
            <person name="Caler L."/>
            <person name="Loftus B."/>
        </authorList>
    </citation>
    <scope>NUCLEOTIDE SEQUENCE [LARGE SCALE GENOMIC DNA]</scope>
    <source>
        <strain evidence="12 13">Neff</strain>
    </source>
</reference>
<keyword evidence="5" id="KW-0378">Hydrolase</keyword>
<dbReference type="InterPro" id="IPR003265">
    <property type="entry name" value="HhH-GPD_domain"/>
</dbReference>
<evidence type="ECO:0000256" key="4">
    <source>
        <dbReference type="ARBA" id="ARBA00022763"/>
    </source>
</evidence>
<dbReference type="GO" id="GO:0051539">
    <property type="term" value="F:4 iron, 4 sulfur cluster binding"/>
    <property type="evidence" value="ECO:0007669"/>
    <property type="project" value="InterPro"/>
</dbReference>
<feature type="domain" description="HhH-GPD" evidence="11">
    <location>
        <begin position="205"/>
        <end position="363"/>
    </location>
</feature>
<dbReference type="InterPro" id="IPR023170">
    <property type="entry name" value="HhH_base_excis_C"/>
</dbReference>
<feature type="region of interest" description="Disordered" evidence="10">
    <location>
        <begin position="81"/>
        <end position="187"/>
    </location>
</feature>
<evidence type="ECO:0000256" key="6">
    <source>
        <dbReference type="ARBA" id="ARBA00023004"/>
    </source>
</evidence>
<dbReference type="GO" id="GO:0016798">
    <property type="term" value="F:hydrolase activity, acting on glycosyl bonds"/>
    <property type="evidence" value="ECO:0007669"/>
    <property type="project" value="UniProtKB-KW"/>
</dbReference>
<dbReference type="AlphaFoldDB" id="L8GJ45"/>
<dbReference type="InterPro" id="IPR011257">
    <property type="entry name" value="DNA_glycosylase"/>
</dbReference>
<dbReference type="PROSITE" id="PS00764">
    <property type="entry name" value="ENDONUCLEASE_III_1"/>
    <property type="match status" value="1"/>
</dbReference>
<evidence type="ECO:0000256" key="3">
    <source>
        <dbReference type="ARBA" id="ARBA00022723"/>
    </source>
</evidence>
<feature type="compositionally biased region" description="Basic residues" evidence="10">
    <location>
        <begin position="406"/>
        <end position="416"/>
    </location>
</feature>
<dbReference type="VEuPathDB" id="AmoebaDB:ACA1_093140"/>
<dbReference type="Gene3D" id="1.10.340.30">
    <property type="entry name" value="Hypothetical protein, domain 2"/>
    <property type="match status" value="1"/>
</dbReference>
<dbReference type="Pfam" id="PF00730">
    <property type="entry name" value="HhH-GPD"/>
    <property type="match status" value="1"/>
</dbReference>
<dbReference type="PANTHER" id="PTHR47203:SF1">
    <property type="entry name" value="HYPOTHETICAL BASE EXCISION DNA REPAIR PROTEIN (EUROFUNG)"/>
    <property type="match status" value="1"/>
</dbReference>
<protein>
    <submittedName>
        <fullName evidence="12">Base excision DNA repair protein, HhHGPD subfamily protein</fullName>
    </submittedName>
</protein>
<dbReference type="PANTHER" id="PTHR47203">
    <property type="match status" value="1"/>
</dbReference>
<evidence type="ECO:0000313" key="13">
    <source>
        <dbReference type="Proteomes" id="UP000011083"/>
    </source>
</evidence>
<organism evidence="12 13">
    <name type="scientific">Acanthamoeba castellanii (strain ATCC 30010 / Neff)</name>
    <dbReference type="NCBI Taxonomy" id="1257118"/>
    <lineage>
        <taxon>Eukaryota</taxon>
        <taxon>Amoebozoa</taxon>
        <taxon>Discosea</taxon>
        <taxon>Longamoebia</taxon>
        <taxon>Centramoebida</taxon>
        <taxon>Acanthamoebidae</taxon>
        <taxon>Acanthamoeba</taxon>
    </lineage>
</organism>
<name>L8GJ45_ACACF</name>
<evidence type="ECO:0000313" key="12">
    <source>
        <dbReference type="EMBL" id="ELR12778.1"/>
    </source>
</evidence>
<evidence type="ECO:0000256" key="7">
    <source>
        <dbReference type="ARBA" id="ARBA00023014"/>
    </source>
</evidence>
<dbReference type="OMA" id="TCPSAHR"/>
<keyword evidence="7" id="KW-0411">Iron-sulfur</keyword>
<keyword evidence="9" id="KW-0326">Glycosidase</keyword>
<gene>
    <name evidence="12" type="ORF">ACA1_093140</name>
</gene>
<keyword evidence="6" id="KW-0408">Iron</keyword>
<keyword evidence="4" id="KW-0227">DNA damage</keyword>
<feature type="compositionally biased region" description="Acidic residues" evidence="10">
    <location>
        <begin position="86"/>
        <end position="122"/>
    </location>
</feature>
<dbReference type="Pfam" id="PF10576">
    <property type="entry name" value="EndIII_4Fe-2S"/>
    <property type="match status" value="1"/>
</dbReference>
<evidence type="ECO:0000256" key="1">
    <source>
        <dbReference type="ARBA" id="ARBA00001966"/>
    </source>
</evidence>
<evidence type="ECO:0000256" key="8">
    <source>
        <dbReference type="ARBA" id="ARBA00023204"/>
    </source>
</evidence>
<proteinExistence type="inferred from homology"/>
<evidence type="ECO:0000256" key="9">
    <source>
        <dbReference type="ARBA" id="ARBA00023295"/>
    </source>
</evidence>
<evidence type="ECO:0000256" key="5">
    <source>
        <dbReference type="ARBA" id="ARBA00022801"/>
    </source>
</evidence>
<evidence type="ECO:0000256" key="2">
    <source>
        <dbReference type="ARBA" id="ARBA00008343"/>
    </source>
</evidence>
<dbReference type="GeneID" id="14913579"/>
<dbReference type="InterPro" id="IPR003651">
    <property type="entry name" value="Endonuclease3_FeS-loop_motif"/>
</dbReference>
<dbReference type="CDD" id="cd00056">
    <property type="entry name" value="ENDO3c"/>
    <property type="match status" value="1"/>
</dbReference>
<dbReference type="EMBL" id="KB008103">
    <property type="protein sequence ID" value="ELR12778.1"/>
    <property type="molecule type" value="Genomic_DNA"/>
</dbReference>
<dbReference type="KEGG" id="acan:ACA1_093140"/>
<dbReference type="GO" id="GO:0006284">
    <property type="term" value="P:base-excision repair"/>
    <property type="evidence" value="ECO:0007669"/>
    <property type="project" value="InterPro"/>
</dbReference>
<keyword evidence="8" id="KW-0234">DNA repair</keyword>
<dbReference type="SMART" id="SM00525">
    <property type="entry name" value="FES"/>
    <property type="match status" value="1"/>
</dbReference>
<dbReference type="InterPro" id="IPR004035">
    <property type="entry name" value="Endouclease-III_FeS-bd_BS"/>
</dbReference>
<dbReference type="Proteomes" id="UP000011083">
    <property type="component" value="Unassembled WGS sequence"/>
</dbReference>
<dbReference type="GO" id="GO:0140097">
    <property type="term" value="F:catalytic activity, acting on DNA"/>
    <property type="evidence" value="ECO:0007669"/>
    <property type="project" value="UniProtKB-ARBA"/>
</dbReference>
<keyword evidence="3" id="KW-0479">Metal-binding</keyword>
<dbReference type="Gene3D" id="1.10.1670.10">
    <property type="entry name" value="Helix-hairpin-Helix base-excision DNA repair enzymes (C-terminal)"/>
    <property type="match status" value="1"/>
</dbReference>
<dbReference type="GO" id="GO:0046872">
    <property type="term" value="F:metal ion binding"/>
    <property type="evidence" value="ECO:0007669"/>
    <property type="project" value="UniProtKB-KW"/>
</dbReference>
<dbReference type="SMART" id="SM00478">
    <property type="entry name" value="ENDO3c"/>
    <property type="match status" value="1"/>
</dbReference>
<evidence type="ECO:0000259" key="11">
    <source>
        <dbReference type="SMART" id="SM00478"/>
    </source>
</evidence>
<sequence>MIRNEDATTPVQEAATLEGDEIKIEVEAKPQQIVHAIAGGRTDDELKAFYREVHRKLAQHYPGTWLLVKDEKNKMTMKMEMKKEGQDEDDQMSEEEEEKELEREEEEMDKVEEMSKEEEEDEVVVKVEQPPTPQRRNPDRRKRPKLEIKTENDEGGAAGQAGDEADTRGKKSAAPMHTGIEKEKKKTNVCGGQKTVLASLISTVLSQNTTDRNSSAAWANLQRAYKEDWERVRTAKPSQLADVIRTGGLAQRKGGIIQGLLNQLHEERDGELSLEHLRDMPTEEVKHALTKYKGIGPKTASCVLMFNMKRADFPVDTHVHRVSTRLGFVRGTTREQTYEFMNATMPDEIKRDMHVLLIRHGKQVCKARSPKCGECVLRDDCRYGQTLKKEQEMADNSEDDVVDNKKKGKKSKRSRKEKSGAGAAKTKGKKKAKQEKKVDDDDEDFEEPTRSRRGKRAKAKDDTAAGGTTKRVAKRRRRSAPPASTNIGDIEDVV</sequence>
<feature type="region of interest" description="Disordered" evidence="10">
    <location>
        <begin position="390"/>
        <end position="494"/>
    </location>
</feature>